<gene>
    <name evidence="1" type="ORF">H0A76_12880</name>
</gene>
<dbReference type="Proteomes" id="UP000568751">
    <property type="component" value="Unassembled WGS sequence"/>
</dbReference>
<protein>
    <submittedName>
        <fullName evidence="1">Uncharacterized protein</fullName>
    </submittedName>
</protein>
<accession>A0A853F832</accession>
<dbReference type="AlphaFoldDB" id="A0A853F832"/>
<proteinExistence type="predicted"/>
<organism evidence="1 2">
    <name type="scientific">Candidatus Thiodubiliella endoseptemdiera</name>
    <dbReference type="NCBI Taxonomy" id="2738886"/>
    <lineage>
        <taxon>Bacteria</taxon>
        <taxon>Pseudomonadati</taxon>
        <taxon>Pseudomonadota</taxon>
        <taxon>Gammaproteobacteria</taxon>
        <taxon>Candidatus Pseudothioglobaceae</taxon>
        <taxon>Candidatus Thiodubiliella</taxon>
    </lineage>
</organism>
<dbReference type="InterPro" id="IPR029052">
    <property type="entry name" value="Metallo-depent_PP-like"/>
</dbReference>
<evidence type="ECO:0000313" key="2">
    <source>
        <dbReference type="Proteomes" id="UP000568751"/>
    </source>
</evidence>
<comment type="caution">
    <text evidence="1">The sequence shown here is derived from an EMBL/GenBank/DDBJ whole genome shotgun (WGS) entry which is preliminary data.</text>
</comment>
<reference evidence="1 2" key="1">
    <citation type="submission" date="2020-05" db="EMBL/GenBank/DDBJ databases">
        <title>Horizontal transmission and recombination maintain forever young bacterial symbiont genomes.</title>
        <authorList>
            <person name="Russell S.L."/>
            <person name="Pepper-Tunick E."/>
            <person name="Svedberg J."/>
            <person name="Byrne A."/>
            <person name="Ruelas Castillo J."/>
            <person name="Vollmers C."/>
            <person name="Beinart R.A."/>
            <person name="Corbett-Detig R."/>
        </authorList>
    </citation>
    <scope>NUCLEOTIDE SEQUENCE [LARGE SCALE GENOMIC DNA]</scope>
    <source>
        <strain evidence="1">455</strain>
    </source>
</reference>
<sequence length="136" mass="15643">MPEGNHEDCNRAYRLVPLLIAMGLSSKCTKLHRDGKPFLTLKGVNYIIFDSSYGEDSSTSDAQLALYKAAIEELQLDKNLTYVLLTHRAMWTYNKMKSKYYYGNLTQQIAFKDLLPSNTLFMAGHAHYLQHWICTK</sequence>
<dbReference type="EMBL" id="JACCHT010000010">
    <property type="protein sequence ID" value="NYT28659.1"/>
    <property type="molecule type" value="Genomic_DNA"/>
</dbReference>
<evidence type="ECO:0000313" key="1">
    <source>
        <dbReference type="EMBL" id="NYT28659.1"/>
    </source>
</evidence>
<dbReference type="SUPFAM" id="SSF56300">
    <property type="entry name" value="Metallo-dependent phosphatases"/>
    <property type="match status" value="1"/>
</dbReference>
<name>A0A853F832_9GAMM</name>